<feature type="domain" description="Fibronectin type-III" evidence="4">
    <location>
        <begin position="83"/>
        <end position="178"/>
    </location>
</feature>
<keyword evidence="3" id="KW-0812">Transmembrane</keyword>
<evidence type="ECO:0000256" key="2">
    <source>
        <dbReference type="SAM" id="MobiDB-lite"/>
    </source>
</evidence>
<dbReference type="CDD" id="cd00063">
    <property type="entry name" value="FN3"/>
    <property type="match status" value="2"/>
</dbReference>
<feature type="compositionally biased region" description="Polar residues" evidence="2">
    <location>
        <begin position="45"/>
        <end position="74"/>
    </location>
</feature>
<evidence type="ECO:0000256" key="3">
    <source>
        <dbReference type="SAM" id="Phobius"/>
    </source>
</evidence>
<dbReference type="InterPro" id="IPR036116">
    <property type="entry name" value="FN3_sf"/>
</dbReference>
<feature type="region of interest" description="Disordered" evidence="2">
    <location>
        <begin position="283"/>
        <end position="345"/>
    </location>
</feature>
<reference evidence="5" key="1">
    <citation type="submission" date="2018-10" db="EMBL/GenBank/DDBJ databases">
        <title>Transcriptome assembly of Aceria tosichella (Wheat curl mite) Type 2.</title>
        <authorList>
            <person name="Scully E.D."/>
            <person name="Geib S.M."/>
            <person name="Palmer N.A."/>
            <person name="Gupta A.K."/>
            <person name="Sarath G."/>
            <person name="Tatineni S."/>
        </authorList>
    </citation>
    <scope>NUCLEOTIDE SEQUENCE</scope>
    <source>
        <strain evidence="5">LincolnNE</strain>
    </source>
</reference>
<feature type="transmembrane region" description="Helical" evidence="3">
    <location>
        <begin position="12"/>
        <end position="31"/>
    </location>
</feature>
<dbReference type="PANTHER" id="PTHR44170">
    <property type="entry name" value="PROTEIN SIDEKICK"/>
    <property type="match status" value="1"/>
</dbReference>
<feature type="region of interest" description="Disordered" evidence="2">
    <location>
        <begin position="45"/>
        <end position="86"/>
    </location>
</feature>
<dbReference type="Pfam" id="PF00041">
    <property type="entry name" value="fn3"/>
    <property type="match status" value="2"/>
</dbReference>
<keyword evidence="3" id="KW-0472">Membrane</keyword>
<gene>
    <name evidence="5" type="primary">iHog</name>
    <name evidence="5" type="ORF">g.15479</name>
</gene>
<dbReference type="AlphaFoldDB" id="A0A6G1SPU6"/>
<dbReference type="PANTHER" id="PTHR44170:SF54">
    <property type="entry name" value="FI24025P1"/>
    <property type="match status" value="1"/>
</dbReference>
<feature type="compositionally biased region" description="Polar residues" evidence="2">
    <location>
        <begin position="301"/>
        <end position="335"/>
    </location>
</feature>
<dbReference type="EMBL" id="GGYP01007744">
    <property type="protein sequence ID" value="MDE52515.1"/>
    <property type="molecule type" value="Transcribed_RNA"/>
</dbReference>
<dbReference type="InterPro" id="IPR013783">
    <property type="entry name" value="Ig-like_fold"/>
</dbReference>
<proteinExistence type="predicted"/>
<dbReference type="SMART" id="SM00060">
    <property type="entry name" value="FN3"/>
    <property type="match status" value="2"/>
</dbReference>
<dbReference type="PROSITE" id="PS50853">
    <property type="entry name" value="FN3"/>
    <property type="match status" value="2"/>
</dbReference>
<feature type="transmembrane region" description="Helical" evidence="3">
    <location>
        <begin position="373"/>
        <end position="396"/>
    </location>
</feature>
<keyword evidence="3" id="KW-1133">Transmembrane helix</keyword>
<dbReference type="SUPFAM" id="SSF49265">
    <property type="entry name" value="Fibronectin type III"/>
    <property type="match status" value="1"/>
</dbReference>
<evidence type="ECO:0000313" key="5">
    <source>
        <dbReference type="EMBL" id="MDE52515.1"/>
    </source>
</evidence>
<evidence type="ECO:0000259" key="4">
    <source>
        <dbReference type="PROSITE" id="PS50853"/>
    </source>
</evidence>
<feature type="compositionally biased region" description="Low complexity" evidence="2">
    <location>
        <begin position="286"/>
        <end position="300"/>
    </location>
</feature>
<dbReference type="InterPro" id="IPR003961">
    <property type="entry name" value="FN3_dom"/>
</dbReference>
<protein>
    <submittedName>
        <fullName evidence="5">Interference hedgehog</fullName>
    </submittedName>
</protein>
<dbReference type="Gene3D" id="2.60.40.10">
    <property type="entry name" value="Immunoglobulins"/>
    <property type="match status" value="2"/>
</dbReference>
<keyword evidence="1" id="KW-1015">Disulfide bond</keyword>
<name>A0A6G1SPU6_9ACAR</name>
<dbReference type="GO" id="GO:0098609">
    <property type="term" value="P:cell-cell adhesion"/>
    <property type="evidence" value="ECO:0007669"/>
    <property type="project" value="TreeGrafter"/>
</dbReference>
<evidence type="ECO:0000256" key="1">
    <source>
        <dbReference type="ARBA" id="ARBA00023157"/>
    </source>
</evidence>
<sequence length="476" mass="53203">MKFDSNPINYKVVISIFHGLIILALFLPITVNCLNDNINNNNNQFQSHPELTSDTQDATSNAADPPTDESQSSPEPKDDQLEPPKELSVIRLNDTSVVLRWEFPEEHHEHLLYFKVQHKPSKRNNSVWKTDPQEISSVTRAYQINGLRPGNYFFIVTAVYDNQDNAPSPSLKYKLRAKSKIPPAEMPEMKAPEIYWSEAESDFFRFKWRYDPKPSDSDDFGFLVYYRSAHVVSDFTIYNTLGTDVEIAELEPDTPYEAKVVAYNENGISEFSDPILIKTLPPKNGSSSSSPIVPTASSTIGPQTSTTPFAQSTTKRPIEMSTNHELSTPISTTPKPGQVTPKPASGQVDPISFIEPLINFFKPILTDQGDAMLVVRCLLLVLLPVLFITFGLILCVRPYRNKKDSCASSPADDVQFDLEINGYFKNSFPGVEKAYSPATNGVHTGFVNNHPHINDFESHTLFEQGGLPGSNFHPVS</sequence>
<feature type="domain" description="Fibronectin type-III" evidence="4">
    <location>
        <begin position="191"/>
        <end position="282"/>
    </location>
</feature>
<organism evidence="5">
    <name type="scientific">Aceria tosichella</name>
    <name type="common">wheat curl mite</name>
    <dbReference type="NCBI Taxonomy" id="561515"/>
    <lineage>
        <taxon>Eukaryota</taxon>
        <taxon>Metazoa</taxon>
        <taxon>Ecdysozoa</taxon>
        <taxon>Arthropoda</taxon>
        <taxon>Chelicerata</taxon>
        <taxon>Arachnida</taxon>
        <taxon>Acari</taxon>
        <taxon>Acariformes</taxon>
        <taxon>Trombidiformes</taxon>
        <taxon>Prostigmata</taxon>
        <taxon>Eupodina</taxon>
        <taxon>Eriophyoidea</taxon>
        <taxon>Eriophyidae</taxon>
        <taxon>Eriophyinae</taxon>
        <taxon>Aceriini</taxon>
        <taxon>Aceria</taxon>
    </lineage>
</organism>
<feature type="compositionally biased region" description="Basic and acidic residues" evidence="2">
    <location>
        <begin position="75"/>
        <end position="85"/>
    </location>
</feature>
<accession>A0A6G1SPU6</accession>